<evidence type="ECO:0000256" key="2">
    <source>
        <dbReference type="ARBA" id="ARBA00023002"/>
    </source>
</evidence>
<dbReference type="RefSeq" id="WP_125551751.1">
    <property type="nucleotide sequence ID" value="NZ_JBHSSL010000118.1"/>
</dbReference>
<evidence type="ECO:0000313" key="6">
    <source>
        <dbReference type="Proteomes" id="UP001596289"/>
    </source>
</evidence>
<feature type="domain" description="Ketoreductase" evidence="4">
    <location>
        <begin position="7"/>
        <end position="146"/>
    </location>
</feature>
<keyword evidence="2 5" id="KW-0560">Oxidoreductase</keyword>
<dbReference type="InterPro" id="IPR002347">
    <property type="entry name" value="SDR_fam"/>
</dbReference>
<dbReference type="InterPro" id="IPR057326">
    <property type="entry name" value="KR_dom"/>
</dbReference>
<keyword evidence="6" id="KW-1185">Reference proteome</keyword>
<dbReference type="NCBIfam" id="NF005559">
    <property type="entry name" value="PRK07231.1"/>
    <property type="match status" value="1"/>
</dbReference>
<dbReference type="Proteomes" id="UP001596289">
    <property type="component" value="Unassembled WGS sequence"/>
</dbReference>
<gene>
    <name evidence="5" type="ORF">ACFQGP_14900</name>
</gene>
<evidence type="ECO:0000256" key="1">
    <source>
        <dbReference type="ARBA" id="ARBA00006484"/>
    </source>
</evidence>
<organism evidence="5 6">
    <name type="scientific">Loigolactobacillus jiayinensis</name>
    <dbReference type="NCBI Taxonomy" id="2486016"/>
    <lineage>
        <taxon>Bacteria</taxon>
        <taxon>Bacillati</taxon>
        <taxon>Bacillota</taxon>
        <taxon>Bacilli</taxon>
        <taxon>Lactobacillales</taxon>
        <taxon>Lactobacillaceae</taxon>
        <taxon>Loigolactobacillus</taxon>
    </lineage>
</organism>
<dbReference type="PRINTS" id="PR00080">
    <property type="entry name" value="SDRFAMILY"/>
</dbReference>
<dbReference type="GO" id="GO:0047936">
    <property type="term" value="F:glucose 1-dehydrogenase [NAD(P)+] activity"/>
    <property type="evidence" value="ECO:0007669"/>
    <property type="project" value="UniProtKB-EC"/>
</dbReference>
<dbReference type="PANTHER" id="PTHR24321">
    <property type="entry name" value="DEHYDROGENASES, SHORT CHAIN"/>
    <property type="match status" value="1"/>
</dbReference>
<dbReference type="Pfam" id="PF13561">
    <property type="entry name" value="adh_short_C2"/>
    <property type="match status" value="1"/>
</dbReference>
<dbReference type="SMART" id="SM00822">
    <property type="entry name" value="PKS_KR"/>
    <property type="match status" value="1"/>
</dbReference>
<dbReference type="SUPFAM" id="SSF51735">
    <property type="entry name" value="NAD(P)-binding Rossmann-fold domains"/>
    <property type="match status" value="1"/>
</dbReference>
<comment type="caution">
    <text evidence="5">The sequence shown here is derived from an EMBL/GenBank/DDBJ whole genome shotgun (WGS) entry which is preliminary data.</text>
</comment>
<dbReference type="PANTHER" id="PTHR24321:SF8">
    <property type="entry name" value="ESTRADIOL 17-BETA-DEHYDROGENASE 8-RELATED"/>
    <property type="match status" value="1"/>
</dbReference>
<dbReference type="PRINTS" id="PR00081">
    <property type="entry name" value="GDHRDH"/>
</dbReference>
<dbReference type="InterPro" id="IPR036291">
    <property type="entry name" value="NAD(P)-bd_dom_sf"/>
</dbReference>
<evidence type="ECO:0000313" key="5">
    <source>
        <dbReference type="EMBL" id="MFC6171848.1"/>
    </source>
</evidence>
<reference evidence="6" key="1">
    <citation type="journal article" date="2019" name="Int. J. Syst. Evol. Microbiol.">
        <title>The Global Catalogue of Microorganisms (GCM) 10K type strain sequencing project: providing services to taxonomists for standard genome sequencing and annotation.</title>
        <authorList>
            <consortium name="The Broad Institute Genomics Platform"/>
            <consortium name="The Broad Institute Genome Sequencing Center for Infectious Disease"/>
            <person name="Wu L."/>
            <person name="Ma J."/>
        </authorList>
    </citation>
    <scope>NUCLEOTIDE SEQUENCE [LARGE SCALE GENOMIC DNA]</scope>
    <source>
        <strain evidence="6">CCM 8904</strain>
    </source>
</reference>
<comment type="similarity">
    <text evidence="1">Belongs to the short-chain dehydrogenases/reductases (SDR) family.</text>
</comment>
<dbReference type="EC" id="1.1.1.47" evidence="5"/>
<dbReference type="Gene3D" id="3.40.50.720">
    <property type="entry name" value="NAD(P)-binding Rossmann-like Domain"/>
    <property type="match status" value="1"/>
</dbReference>
<proteinExistence type="inferred from homology"/>
<sequence>MGRLDGKVAVISGGTRGIGLATAKRFIEEGAKVVVTGRNAAVGQDALQELGSSALFVQHDVAKEADWIEVFKQTIATFGKVDVVFNNAGMADFNDAEHVTEDAWHKVLSVNLDGVMFGVKHGIQNMKDTGGGSIINMCSIEGLIGYPSLFAFSASKGGVRMLSKSAALYCAKQKYGIRVNSIYPGPIHKPEMDGDPAEKKLVEAHLPLVPLGRFGETTEVANLALFLASNESSFSTGSEFVLDGGYTAQ</sequence>
<name>A0ABW1RGI0_9LACO</name>
<dbReference type="EMBL" id="JBHSSL010000118">
    <property type="protein sequence ID" value="MFC6171848.1"/>
    <property type="molecule type" value="Genomic_DNA"/>
</dbReference>
<keyword evidence="3" id="KW-0520">NAD</keyword>
<accession>A0ABW1RGI0</accession>
<evidence type="ECO:0000256" key="3">
    <source>
        <dbReference type="ARBA" id="ARBA00023027"/>
    </source>
</evidence>
<evidence type="ECO:0000259" key="4">
    <source>
        <dbReference type="SMART" id="SM00822"/>
    </source>
</evidence>
<protein>
    <submittedName>
        <fullName evidence="5">Glucose 1-dehydrogenase</fullName>
        <ecNumber evidence="5">1.1.1.47</ecNumber>
    </submittedName>
</protein>